<comment type="caution">
    <text evidence="1">The sequence shown here is derived from an EMBL/GenBank/DDBJ whole genome shotgun (WGS) entry which is preliminary data.</text>
</comment>
<keyword evidence="2" id="KW-1185">Reference proteome</keyword>
<sequence>MSAMEVLSPEPHRFPYGLATDCSYYDGEQVSAGSTPFASAPSSPSRSKMHDFFYSVPSSPSHGVLDSLDHSTDLQASVPFSWEEAPGTPKRINPCLDPDFAFISLILQDRRSLSAPTSPQREHTSQFEPGKGIQNQWGQASGKGQHLQEVEQELDSDFQFTSSAWGEESLASPKMSSADELFFKGRILPLKLPPRMQGLARELAPVDSVKCSSSISAPQSPSRSPRSGGAPRIRSILGLKNTSTDAKGNPRQGWAKTLTPLRLLRKDQQQHQAKVTKNAGSIPLDHQITNSKDSSTKSLESSTNHLRILDVNDIPSQAQNVKGLSNVHGRDGQHSHRPGLSVQPLPENISVKKWFGKDGDKRTKNGAARSWPRPSARSVLATRSARDTTSSRQGTLPVPHELHYRTNGVTSEQMRRRTFLPYKQTLLGCLGFGYMKFPGLSSTFEAIGR</sequence>
<reference evidence="2" key="1">
    <citation type="journal article" date="2024" name="Proc. Natl. Acad. Sci. U.S.A.">
        <title>Extraordinary preservation of gene collinearity over three hundred million years revealed in homosporous lycophytes.</title>
        <authorList>
            <person name="Li C."/>
            <person name="Wickell D."/>
            <person name="Kuo L.Y."/>
            <person name="Chen X."/>
            <person name="Nie B."/>
            <person name="Liao X."/>
            <person name="Peng D."/>
            <person name="Ji J."/>
            <person name="Jenkins J."/>
            <person name="Williams M."/>
            <person name="Shu S."/>
            <person name="Plott C."/>
            <person name="Barry K."/>
            <person name="Rajasekar S."/>
            <person name="Grimwood J."/>
            <person name="Han X."/>
            <person name="Sun S."/>
            <person name="Hou Z."/>
            <person name="He W."/>
            <person name="Dai G."/>
            <person name="Sun C."/>
            <person name="Schmutz J."/>
            <person name="Leebens-Mack J.H."/>
            <person name="Li F.W."/>
            <person name="Wang L."/>
        </authorList>
    </citation>
    <scope>NUCLEOTIDE SEQUENCE [LARGE SCALE GENOMIC DNA]</scope>
    <source>
        <strain evidence="2">cv. PW_Plant_1</strain>
    </source>
</reference>
<gene>
    <name evidence="1" type="ORF">O6H91_15G088000</name>
</gene>
<proteinExistence type="predicted"/>
<organism evidence="1 2">
    <name type="scientific">Diphasiastrum complanatum</name>
    <name type="common">Issler's clubmoss</name>
    <name type="synonym">Lycopodium complanatum</name>
    <dbReference type="NCBI Taxonomy" id="34168"/>
    <lineage>
        <taxon>Eukaryota</taxon>
        <taxon>Viridiplantae</taxon>
        <taxon>Streptophyta</taxon>
        <taxon>Embryophyta</taxon>
        <taxon>Tracheophyta</taxon>
        <taxon>Lycopodiopsida</taxon>
        <taxon>Lycopodiales</taxon>
        <taxon>Lycopodiaceae</taxon>
        <taxon>Lycopodioideae</taxon>
        <taxon>Diphasiastrum</taxon>
    </lineage>
</organism>
<evidence type="ECO:0000313" key="1">
    <source>
        <dbReference type="EMBL" id="KAJ7530288.1"/>
    </source>
</evidence>
<dbReference type="EMBL" id="CM055106">
    <property type="protein sequence ID" value="KAJ7530288.1"/>
    <property type="molecule type" value="Genomic_DNA"/>
</dbReference>
<dbReference type="Proteomes" id="UP001162992">
    <property type="component" value="Chromosome 15"/>
</dbReference>
<protein>
    <submittedName>
        <fullName evidence="1">Uncharacterized protein</fullName>
    </submittedName>
</protein>
<evidence type="ECO:0000313" key="2">
    <source>
        <dbReference type="Proteomes" id="UP001162992"/>
    </source>
</evidence>
<name>A0ACC2BKS8_DIPCM</name>
<accession>A0ACC2BKS8</accession>